<proteinExistence type="inferred from homology"/>
<feature type="compositionally biased region" description="Basic and acidic residues" evidence="14">
    <location>
        <begin position="1"/>
        <end position="15"/>
    </location>
</feature>
<reference evidence="16" key="1">
    <citation type="submission" date="2017-04" db="EMBL/GenBank/DDBJ databases">
        <authorList>
            <person name="Bumgarner R.E."/>
            <person name="Fredricks D.N."/>
            <person name="Srinivasan S."/>
        </authorList>
    </citation>
    <scope>NUCLEOTIDE SEQUENCE [LARGE SCALE GENOMIC DNA]</scope>
    <source>
        <strain evidence="16">KA00405</strain>
    </source>
</reference>
<feature type="region of interest" description="Disordered" evidence="14">
    <location>
        <begin position="1"/>
        <end position="57"/>
    </location>
</feature>
<comment type="subcellular location">
    <subcellularLocation>
        <location evidence="1 10">Cytoplasm</location>
    </subcellularLocation>
</comment>
<dbReference type="PANTHER" id="PTHR21237">
    <property type="entry name" value="GRPE PROTEIN"/>
    <property type="match status" value="1"/>
</dbReference>
<evidence type="ECO:0000256" key="11">
    <source>
        <dbReference type="RuleBase" id="RU000639"/>
    </source>
</evidence>
<dbReference type="PROSITE" id="PS01071">
    <property type="entry name" value="GRPE"/>
    <property type="match status" value="1"/>
</dbReference>
<feature type="compositionally biased region" description="Basic and acidic residues" evidence="14">
    <location>
        <begin position="48"/>
        <end position="57"/>
    </location>
</feature>
<accession>A0A2J8B490</accession>
<keyword evidence="13" id="KW-0175">Coiled coil</keyword>
<feature type="coiled-coil region" evidence="13">
    <location>
        <begin position="65"/>
        <end position="92"/>
    </location>
</feature>
<dbReference type="EMBL" id="NBZD01000001">
    <property type="protein sequence ID" value="PNH19587.1"/>
    <property type="molecule type" value="Genomic_DNA"/>
</dbReference>
<gene>
    <name evidence="10" type="primary">grpE</name>
    <name evidence="15" type="ORF">B7R76_01495</name>
</gene>
<evidence type="ECO:0000256" key="5">
    <source>
        <dbReference type="ARBA" id="ARBA00023016"/>
    </source>
</evidence>
<dbReference type="GO" id="GO:0042803">
    <property type="term" value="F:protein homodimerization activity"/>
    <property type="evidence" value="ECO:0007669"/>
    <property type="project" value="InterPro"/>
</dbReference>
<keyword evidence="4 10" id="KW-0963">Cytoplasm</keyword>
<evidence type="ECO:0000256" key="9">
    <source>
        <dbReference type="ARBA" id="ARBA00076414"/>
    </source>
</evidence>
<dbReference type="GO" id="GO:0005737">
    <property type="term" value="C:cytoplasm"/>
    <property type="evidence" value="ECO:0007669"/>
    <property type="project" value="UniProtKB-SubCell"/>
</dbReference>
<dbReference type="PANTHER" id="PTHR21237:SF23">
    <property type="entry name" value="GRPE PROTEIN HOMOLOG, MITOCHONDRIAL"/>
    <property type="match status" value="1"/>
</dbReference>
<dbReference type="FunFam" id="2.30.22.10:FF:000001">
    <property type="entry name" value="Protein GrpE"/>
    <property type="match status" value="1"/>
</dbReference>
<dbReference type="SUPFAM" id="SSF58014">
    <property type="entry name" value="Coiled-coil domain of nucleotide exchange factor GrpE"/>
    <property type="match status" value="1"/>
</dbReference>
<keyword evidence="5 10" id="KW-0346">Stress response</keyword>
<dbReference type="Proteomes" id="UP000236394">
    <property type="component" value="Unassembled WGS sequence"/>
</dbReference>
<keyword evidence="6 10" id="KW-0143">Chaperone</keyword>
<dbReference type="CDD" id="cd00446">
    <property type="entry name" value="GrpE"/>
    <property type="match status" value="1"/>
</dbReference>
<evidence type="ECO:0000256" key="3">
    <source>
        <dbReference type="ARBA" id="ARBA00011738"/>
    </source>
</evidence>
<dbReference type="InterPro" id="IPR013805">
    <property type="entry name" value="GrpE_CC"/>
</dbReference>
<evidence type="ECO:0000256" key="7">
    <source>
        <dbReference type="ARBA" id="ARBA00053401"/>
    </source>
</evidence>
<dbReference type="GO" id="GO:0006457">
    <property type="term" value="P:protein folding"/>
    <property type="evidence" value="ECO:0007669"/>
    <property type="project" value="InterPro"/>
</dbReference>
<evidence type="ECO:0000256" key="1">
    <source>
        <dbReference type="ARBA" id="ARBA00004496"/>
    </source>
</evidence>
<evidence type="ECO:0000256" key="6">
    <source>
        <dbReference type="ARBA" id="ARBA00023186"/>
    </source>
</evidence>
<organism evidence="15 16">
    <name type="scientific">Mageeibacillus indolicus</name>
    <dbReference type="NCBI Taxonomy" id="884684"/>
    <lineage>
        <taxon>Bacteria</taxon>
        <taxon>Bacillati</taxon>
        <taxon>Bacillota</taxon>
        <taxon>Clostridia</taxon>
        <taxon>Eubacteriales</taxon>
        <taxon>Oscillospiraceae</taxon>
        <taxon>Mageeibacillus</taxon>
    </lineage>
</organism>
<evidence type="ECO:0000256" key="13">
    <source>
        <dbReference type="SAM" id="Coils"/>
    </source>
</evidence>
<comment type="caution">
    <text evidence="15">The sequence shown here is derived from an EMBL/GenBank/DDBJ whole genome shotgun (WGS) entry which is preliminary data.</text>
</comment>
<dbReference type="InterPro" id="IPR000740">
    <property type="entry name" value="GrpE"/>
</dbReference>
<comment type="function">
    <text evidence="7 10 11">Participates actively in the response to hyperosmotic and heat shock by preventing the aggregation of stress-denatured proteins, in association with DnaK and GrpE. It is the nucleotide exchange factor for DnaK and may function as a thermosensor. Unfolded proteins bind initially to DnaJ; upon interaction with the DnaJ-bound protein, DnaK hydrolyzes its bound ATP, resulting in the formation of a stable complex. GrpE releases ADP from DnaK; ATP binding to DnaK triggers the release of the substrate protein, thus completing the reaction cycle. Several rounds of ATP-dependent interactions between DnaJ, DnaK and GrpE are required for fully efficient folding.</text>
</comment>
<dbReference type="PRINTS" id="PR00773">
    <property type="entry name" value="GRPEPROTEIN"/>
</dbReference>
<evidence type="ECO:0000256" key="10">
    <source>
        <dbReference type="HAMAP-Rule" id="MF_01151"/>
    </source>
</evidence>
<dbReference type="GO" id="GO:0000774">
    <property type="term" value="F:adenyl-nucleotide exchange factor activity"/>
    <property type="evidence" value="ECO:0007669"/>
    <property type="project" value="InterPro"/>
</dbReference>
<comment type="similarity">
    <text evidence="2 10 12">Belongs to the GrpE family.</text>
</comment>
<comment type="subunit">
    <text evidence="3 10">Homodimer.</text>
</comment>
<evidence type="ECO:0000256" key="12">
    <source>
        <dbReference type="RuleBase" id="RU004478"/>
    </source>
</evidence>
<sequence>MKGEMMKKNKADVSMKTDNSIDPGAKAQTEQAAEVEMETKTVEPGADTVDRTTTECDKAGTAEKNIDLAEEIKKLAAENAKLTQKLAARDKEYVSLAAEYDNFRKRSKKEKENLYKDSVKDVAEAWLPLVDDLGRAVAAAEAMSEKVDKSVMDGIILIQKRAEQILASLKIKEINALGEKFDPNLHNAVMQTTDETKGEQEIVEVFQKGYTYDDRVIRHSVVKVAN</sequence>
<evidence type="ECO:0000256" key="2">
    <source>
        <dbReference type="ARBA" id="ARBA00009054"/>
    </source>
</evidence>
<evidence type="ECO:0000256" key="14">
    <source>
        <dbReference type="SAM" id="MobiDB-lite"/>
    </source>
</evidence>
<dbReference type="HAMAP" id="MF_01151">
    <property type="entry name" value="GrpE"/>
    <property type="match status" value="1"/>
</dbReference>
<evidence type="ECO:0000256" key="4">
    <source>
        <dbReference type="ARBA" id="ARBA00022490"/>
    </source>
</evidence>
<dbReference type="SUPFAM" id="SSF51064">
    <property type="entry name" value="Head domain of nucleotide exchange factor GrpE"/>
    <property type="match status" value="1"/>
</dbReference>
<evidence type="ECO:0000313" key="15">
    <source>
        <dbReference type="EMBL" id="PNH19587.1"/>
    </source>
</evidence>
<dbReference type="Gene3D" id="3.90.20.20">
    <property type="match status" value="1"/>
</dbReference>
<dbReference type="Pfam" id="PF01025">
    <property type="entry name" value="GrpE"/>
    <property type="match status" value="1"/>
</dbReference>
<dbReference type="InterPro" id="IPR009012">
    <property type="entry name" value="GrpE_head"/>
</dbReference>
<protein>
    <recommendedName>
        <fullName evidence="8 10">Protein GrpE</fullName>
    </recommendedName>
    <alternativeName>
        <fullName evidence="9 10">HSP-70 cofactor</fullName>
    </alternativeName>
</protein>
<dbReference type="GO" id="GO:0051082">
    <property type="term" value="F:unfolded protein binding"/>
    <property type="evidence" value="ECO:0007669"/>
    <property type="project" value="TreeGrafter"/>
</dbReference>
<dbReference type="Gene3D" id="2.30.22.10">
    <property type="entry name" value="Head domain of nucleotide exchange factor GrpE"/>
    <property type="match status" value="1"/>
</dbReference>
<name>A0A2J8B490_9FIRM</name>
<dbReference type="AlphaFoldDB" id="A0A2J8B490"/>
<evidence type="ECO:0000256" key="8">
    <source>
        <dbReference type="ARBA" id="ARBA00072274"/>
    </source>
</evidence>
<evidence type="ECO:0000313" key="16">
    <source>
        <dbReference type="Proteomes" id="UP000236394"/>
    </source>
</evidence>
<dbReference type="GO" id="GO:0051087">
    <property type="term" value="F:protein-folding chaperone binding"/>
    <property type="evidence" value="ECO:0007669"/>
    <property type="project" value="InterPro"/>
</dbReference>